<dbReference type="InterPro" id="IPR011043">
    <property type="entry name" value="Gal_Oxase/kelch_b-propeller"/>
</dbReference>
<feature type="compositionally biased region" description="Polar residues" evidence="1">
    <location>
        <begin position="1"/>
        <end position="11"/>
    </location>
</feature>
<protein>
    <recommendedName>
        <fullName evidence="4">Zinc dependent phospholipase C</fullName>
    </recommendedName>
</protein>
<name>A0A4R6YUB3_9GAMM</name>
<dbReference type="EMBL" id="SNZH01000009">
    <property type="protein sequence ID" value="TDR42106.1"/>
    <property type="molecule type" value="Genomic_DNA"/>
</dbReference>
<dbReference type="OrthoDB" id="737780at2"/>
<dbReference type="RefSeq" id="WP_133819597.1">
    <property type="nucleotide sequence ID" value="NZ_SNZH01000009.1"/>
</dbReference>
<feature type="region of interest" description="Disordered" evidence="1">
    <location>
        <begin position="1"/>
        <end position="33"/>
    </location>
</feature>
<evidence type="ECO:0000313" key="3">
    <source>
        <dbReference type="Proteomes" id="UP000295293"/>
    </source>
</evidence>
<dbReference type="Proteomes" id="UP000295293">
    <property type="component" value="Unassembled WGS sequence"/>
</dbReference>
<accession>A0A4R6YUB3</accession>
<gene>
    <name evidence="2" type="ORF">DFR29_109162</name>
</gene>
<dbReference type="CDD" id="cd22893">
    <property type="entry name" value="PlcA-like"/>
    <property type="match status" value="1"/>
</dbReference>
<dbReference type="InterPro" id="IPR049756">
    <property type="entry name" value="PlcA-like_dom"/>
</dbReference>
<comment type="caution">
    <text evidence="2">The sequence shown here is derived from an EMBL/GenBank/DDBJ whole genome shotgun (WGS) entry which is preliminary data.</text>
</comment>
<dbReference type="SUPFAM" id="SSF50965">
    <property type="entry name" value="Galactose oxidase, central domain"/>
    <property type="match status" value="1"/>
</dbReference>
<keyword evidence="3" id="KW-1185">Reference proteome</keyword>
<evidence type="ECO:0000313" key="2">
    <source>
        <dbReference type="EMBL" id="TDR42106.1"/>
    </source>
</evidence>
<sequence length="823" mass="88495">MSDTTETNEATSARAEGDASTTENPRPVTYPRDRRKYTRFLDPLYTGPGLQLFEGPEHEAFGDGLWFVDGDGKQFQQSAPSTNYFLSQGGQSFSFGQILALAGDFYGIPSQPISDAPDPASQQQAFLNAFNTLWTEPLVILFNANVSPAQKILSLMQQQSADATNAQAAILANDPTATDSWSQAYSQINDDDQYDIAYNNATGGNPDIHPWWWSQGRYLKLAATNWDHFGANALAAYKAGHTAALQAAGQGKWSQAYAMEAFACHFLTDLFSSGHLRTPRKSLHTGNSFSDLCSRLMHDEDCYNGLVVQNNRGDSWTAYGDKRLNDLANSQSFSIARNAVQASLQDVCNAVTSGDGSPVFSALDFIPNLDSASDRNSPYNWSPLFVVDNGTVKFREVWNDLTCRYWTSNFYYASVYDVVPNGGVHSMAGAPPRQGAGPAHALRWQNNRIIGSSEDDLAPAAAVVTLSTTIGNTQPTDELSPSQQETALNAALQNILCVVFRKTSTDNSNHHLHFLAIPMTDAPAFKIYTPTEIAVGGQSHLTSDGGDPAVVARPGSLLMIYPDSNGVLLQATWSANQQTWSSPGTGSQQAALSSTDSANYKLLAPASGSSAGPRAALCNVNSQGLFMVFPSRVSQNGANLVFCSWNPAKNLFNTPIPVFFTGMSGSLTAARSSMSVGMTEYGGSLVMAFVNANGNNSICVLQIDGGEAWSMLSPIAEDPFGQIITTHSVVSLATYGGMLLLLVNDDNGNIITYAWRPQSQCWTYYQIQGTTNGGKTITALQTRYPLSPVTYEGAPYIVFTDKANGAPSIMTTATSVISGPAET</sequence>
<reference evidence="2 3" key="1">
    <citation type="submission" date="2019-03" db="EMBL/GenBank/DDBJ databases">
        <title>Genomic Encyclopedia of Type Strains, Phase IV (KMG-IV): sequencing the most valuable type-strain genomes for metagenomic binning, comparative biology and taxonomic classification.</title>
        <authorList>
            <person name="Goeker M."/>
        </authorList>
    </citation>
    <scope>NUCLEOTIDE SEQUENCE [LARGE SCALE GENOMIC DNA]</scope>
    <source>
        <strain evidence="2 3">DSM 21667</strain>
    </source>
</reference>
<evidence type="ECO:0000256" key="1">
    <source>
        <dbReference type="SAM" id="MobiDB-lite"/>
    </source>
</evidence>
<proteinExistence type="predicted"/>
<evidence type="ECO:0008006" key="4">
    <source>
        <dbReference type="Google" id="ProtNLM"/>
    </source>
</evidence>
<organism evidence="2 3">
    <name type="scientific">Tahibacter aquaticus</name>
    <dbReference type="NCBI Taxonomy" id="520092"/>
    <lineage>
        <taxon>Bacteria</taxon>
        <taxon>Pseudomonadati</taxon>
        <taxon>Pseudomonadota</taxon>
        <taxon>Gammaproteobacteria</taxon>
        <taxon>Lysobacterales</taxon>
        <taxon>Rhodanobacteraceae</taxon>
        <taxon>Tahibacter</taxon>
    </lineage>
</organism>
<dbReference type="AlphaFoldDB" id="A0A4R6YUB3"/>